<reference evidence="16 17" key="1">
    <citation type="submission" date="2016-05" db="EMBL/GenBank/DDBJ databases">
        <title>Microbial solvent formation.</title>
        <authorList>
            <person name="Poehlein A."/>
            <person name="Montoya Solano J.D."/>
            <person name="Flitsch S."/>
            <person name="Krabben P."/>
            <person name="Duerre P."/>
            <person name="Daniel R."/>
        </authorList>
    </citation>
    <scope>NUCLEOTIDE SEQUENCE [LARGE SCALE GENOMIC DNA]</scope>
    <source>
        <strain evidence="16 17">DSM 53</strain>
    </source>
</reference>
<keyword evidence="8 13" id="KW-0418">Kinase</keyword>
<evidence type="ECO:0000256" key="12">
    <source>
        <dbReference type="ARBA" id="ARBA00031464"/>
    </source>
</evidence>
<gene>
    <name evidence="13 16" type="primary">cysC</name>
    <name evidence="16" type="ORF">CLBCK_26280</name>
</gene>
<keyword evidence="9 13" id="KW-0067">ATP-binding</keyword>
<dbReference type="EMBL" id="LZZI01000044">
    <property type="protein sequence ID" value="OOM60911.1"/>
    <property type="molecule type" value="Genomic_DNA"/>
</dbReference>
<evidence type="ECO:0000256" key="5">
    <source>
        <dbReference type="ARBA" id="ARBA00012121"/>
    </source>
</evidence>
<dbReference type="Gene3D" id="3.40.50.300">
    <property type="entry name" value="P-loop containing nucleotide triphosphate hydrolases"/>
    <property type="match status" value="1"/>
</dbReference>
<comment type="pathway">
    <text evidence="3 13 14">Sulfur metabolism; hydrogen sulfide biosynthesis; sulfite from sulfate: step 2/3.</text>
</comment>
<evidence type="ECO:0000256" key="1">
    <source>
        <dbReference type="ARBA" id="ARBA00001823"/>
    </source>
</evidence>
<keyword evidence="13" id="KW-0597">Phosphoprotein</keyword>
<keyword evidence="7 13" id="KW-0547">Nucleotide-binding</keyword>
<dbReference type="NCBIfam" id="TIGR00455">
    <property type="entry name" value="apsK"/>
    <property type="match status" value="1"/>
</dbReference>
<comment type="function">
    <text evidence="2 13 14">Catalyzes the synthesis of activated sulfate.</text>
</comment>
<evidence type="ECO:0000313" key="16">
    <source>
        <dbReference type="EMBL" id="OOM60911.1"/>
    </source>
</evidence>
<feature type="binding site" evidence="13">
    <location>
        <begin position="33"/>
        <end position="40"/>
    </location>
    <ligand>
        <name>ATP</name>
        <dbReference type="ChEBI" id="CHEBI:30616"/>
    </ligand>
</feature>
<evidence type="ECO:0000256" key="7">
    <source>
        <dbReference type="ARBA" id="ARBA00022741"/>
    </source>
</evidence>
<name>A0A1S8S650_CLOBE</name>
<feature type="active site" description="Phosphoserine intermediate" evidence="13">
    <location>
        <position position="107"/>
    </location>
</feature>
<protein>
    <recommendedName>
        <fullName evidence="5 13">Adenylyl-sulfate kinase</fullName>
        <ecNumber evidence="5 13">2.7.1.25</ecNumber>
    </recommendedName>
    <alternativeName>
        <fullName evidence="11 13">APS kinase</fullName>
    </alternativeName>
    <alternativeName>
        <fullName evidence="12 13">ATP adenosine-5'-phosphosulfate 3'-phosphotransferase</fullName>
    </alternativeName>
    <alternativeName>
        <fullName evidence="10 13">Adenosine-5'-phosphosulfate kinase</fullName>
    </alternativeName>
</protein>
<evidence type="ECO:0000256" key="4">
    <source>
        <dbReference type="ARBA" id="ARBA00007008"/>
    </source>
</evidence>
<evidence type="ECO:0000256" key="3">
    <source>
        <dbReference type="ARBA" id="ARBA00004806"/>
    </source>
</evidence>
<evidence type="ECO:0000256" key="14">
    <source>
        <dbReference type="RuleBase" id="RU004347"/>
    </source>
</evidence>
<dbReference type="GO" id="GO:0000103">
    <property type="term" value="P:sulfate assimilation"/>
    <property type="evidence" value="ECO:0007669"/>
    <property type="project" value="UniProtKB-UniRule"/>
</dbReference>
<dbReference type="SUPFAM" id="SSF52540">
    <property type="entry name" value="P-loop containing nucleoside triphosphate hydrolases"/>
    <property type="match status" value="1"/>
</dbReference>
<dbReference type="HAMAP" id="MF_00065">
    <property type="entry name" value="Adenylyl_sulf_kinase"/>
    <property type="match status" value="1"/>
</dbReference>
<dbReference type="InterPro" id="IPR002891">
    <property type="entry name" value="APS"/>
</dbReference>
<dbReference type="GO" id="GO:0070814">
    <property type="term" value="P:hydrogen sulfide biosynthetic process"/>
    <property type="evidence" value="ECO:0007669"/>
    <property type="project" value="UniProtKB-UniRule"/>
</dbReference>
<dbReference type="Pfam" id="PF01583">
    <property type="entry name" value="APS_kinase"/>
    <property type="match status" value="1"/>
</dbReference>
<dbReference type="CDD" id="cd02027">
    <property type="entry name" value="APSK"/>
    <property type="match status" value="1"/>
</dbReference>
<evidence type="ECO:0000259" key="15">
    <source>
        <dbReference type="Pfam" id="PF01583"/>
    </source>
</evidence>
<evidence type="ECO:0000256" key="2">
    <source>
        <dbReference type="ARBA" id="ARBA00002632"/>
    </source>
</evidence>
<comment type="similarity">
    <text evidence="4 13 14">Belongs to the APS kinase family.</text>
</comment>
<evidence type="ECO:0000256" key="9">
    <source>
        <dbReference type="ARBA" id="ARBA00022840"/>
    </source>
</evidence>
<dbReference type="PANTHER" id="PTHR11055:SF1">
    <property type="entry name" value="PAPS SYNTHETASE, ISOFORM D"/>
    <property type="match status" value="1"/>
</dbReference>
<evidence type="ECO:0000256" key="11">
    <source>
        <dbReference type="ARBA" id="ARBA00031393"/>
    </source>
</evidence>
<dbReference type="NCBIfam" id="NF003013">
    <property type="entry name" value="PRK03846.1"/>
    <property type="match status" value="1"/>
</dbReference>
<dbReference type="EC" id="2.7.1.25" evidence="5 13"/>
<dbReference type="PANTHER" id="PTHR11055">
    <property type="entry name" value="BIFUNCTIONAL 3'-PHOSPHOADENOSINE 5'-PHOSPHOSULFATE SYNTHASE"/>
    <property type="match status" value="1"/>
</dbReference>
<evidence type="ECO:0000313" key="17">
    <source>
        <dbReference type="Proteomes" id="UP000190973"/>
    </source>
</evidence>
<accession>A0A1S8S650</accession>
<organism evidence="16 17">
    <name type="scientific">Clostridium beijerinckii</name>
    <name type="common">Clostridium MP</name>
    <dbReference type="NCBI Taxonomy" id="1520"/>
    <lineage>
        <taxon>Bacteria</taxon>
        <taxon>Bacillati</taxon>
        <taxon>Bacillota</taxon>
        <taxon>Clostridia</taxon>
        <taxon>Eubacteriales</taxon>
        <taxon>Clostridiaceae</taxon>
        <taxon>Clostridium</taxon>
    </lineage>
</organism>
<comment type="caution">
    <text evidence="16">The sequence shown here is derived from an EMBL/GenBank/DDBJ whole genome shotgun (WGS) entry which is preliminary data.</text>
</comment>
<dbReference type="RefSeq" id="WP_077839150.1">
    <property type="nucleotide sequence ID" value="NZ_JABTAE010000001.1"/>
</dbReference>
<evidence type="ECO:0000256" key="8">
    <source>
        <dbReference type="ARBA" id="ARBA00022777"/>
    </source>
</evidence>
<dbReference type="InterPro" id="IPR059117">
    <property type="entry name" value="APS_kinase_dom"/>
</dbReference>
<keyword evidence="6 13" id="KW-0808">Transferase</keyword>
<dbReference type="AlphaFoldDB" id="A0A1S8S650"/>
<proteinExistence type="inferred from homology"/>
<dbReference type="UniPathway" id="UPA00140">
    <property type="reaction ID" value="UER00205"/>
</dbReference>
<evidence type="ECO:0000256" key="13">
    <source>
        <dbReference type="HAMAP-Rule" id="MF_00065"/>
    </source>
</evidence>
<dbReference type="InterPro" id="IPR027417">
    <property type="entry name" value="P-loop_NTPase"/>
</dbReference>
<dbReference type="GO" id="GO:0005524">
    <property type="term" value="F:ATP binding"/>
    <property type="evidence" value="ECO:0007669"/>
    <property type="project" value="UniProtKB-UniRule"/>
</dbReference>
<dbReference type="Proteomes" id="UP000190973">
    <property type="component" value="Unassembled WGS sequence"/>
</dbReference>
<sequence>MGEGNLVWHKGKVEYEDRCKLIKQKGLVIWFTGLSGSGKSTIAVELEKELTRLGKLVYRLDGDNIRLGLCSDLGFSEDDRNENIRRITEVAVLFRDAGIITLVSFISPFEFMREVARERLGKDAFVEVYVKASMNACIKRDPKGMYKKAIEGQIKDFTGISSVYEVPENPDIVIDTELLTVEESVRIIYENIKKNI</sequence>
<evidence type="ECO:0000256" key="6">
    <source>
        <dbReference type="ARBA" id="ARBA00022679"/>
    </source>
</evidence>
<feature type="domain" description="APS kinase" evidence="15">
    <location>
        <begin position="25"/>
        <end position="175"/>
    </location>
</feature>
<comment type="catalytic activity">
    <reaction evidence="1 13 14">
        <text>adenosine 5'-phosphosulfate + ATP = 3'-phosphoadenylyl sulfate + ADP + H(+)</text>
        <dbReference type="Rhea" id="RHEA:24152"/>
        <dbReference type="ChEBI" id="CHEBI:15378"/>
        <dbReference type="ChEBI" id="CHEBI:30616"/>
        <dbReference type="ChEBI" id="CHEBI:58243"/>
        <dbReference type="ChEBI" id="CHEBI:58339"/>
        <dbReference type="ChEBI" id="CHEBI:456216"/>
        <dbReference type="EC" id="2.7.1.25"/>
    </reaction>
</comment>
<dbReference type="GO" id="GO:0004020">
    <property type="term" value="F:adenylylsulfate kinase activity"/>
    <property type="evidence" value="ECO:0007669"/>
    <property type="project" value="UniProtKB-UniRule"/>
</dbReference>
<evidence type="ECO:0000256" key="10">
    <source>
        <dbReference type="ARBA" id="ARBA00029724"/>
    </source>
</evidence>